<dbReference type="InterPro" id="IPR010035">
    <property type="entry name" value="Thi_S"/>
</dbReference>
<dbReference type="CDD" id="cd00565">
    <property type="entry name" value="Ubl_ThiS"/>
    <property type="match status" value="1"/>
</dbReference>
<evidence type="ECO:0000313" key="1">
    <source>
        <dbReference type="EMBL" id="OEH92954.1"/>
    </source>
</evidence>
<keyword evidence="2" id="KW-1185">Reference proteome</keyword>
<gene>
    <name evidence="1" type="ORF">BFG57_14375</name>
</gene>
<dbReference type="PANTHER" id="PTHR34472:SF1">
    <property type="entry name" value="SULFUR CARRIER PROTEIN THIS"/>
    <property type="match status" value="1"/>
</dbReference>
<name>A0A1E5LFV8_9BACI</name>
<dbReference type="NCBIfam" id="TIGR01683">
    <property type="entry name" value="thiS"/>
    <property type="match status" value="1"/>
</dbReference>
<reference evidence="1 2" key="1">
    <citation type="submission" date="2016-08" db="EMBL/GenBank/DDBJ databases">
        <title>Genome of Bacillus solimangrovi GH2-4.</title>
        <authorList>
            <person name="Lim S."/>
            <person name="Kim B.-C."/>
        </authorList>
    </citation>
    <scope>NUCLEOTIDE SEQUENCE [LARGE SCALE GENOMIC DNA]</scope>
    <source>
        <strain evidence="1 2">GH2-4</strain>
    </source>
</reference>
<dbReference type="InterPro" id="IPR012675">
    <property type="entry name" value="Beta-grasp_dom_sf"/>
</dbReference>
<dbReference type="PANTHER" id="PTHR34472">
    <property type="entry name" value="SULFUR CARRIER PROTEIN THIS"/>
    <property type="match status" value="1"/>
</dbReference>
<dbReference type="InterPro" id="IPR003749">
    <property type="entry name" value="ThiS/MoaD-like"/>
</dbReference>
<dbReference type="Proteomes" id="UP000095209">
    <property type="component" value="Unassembled WGS sequence"/>
</dbReference>
<dbReference type="Gene3D" id="3.10.20.30">
    <property type="match status" value="1"/>
</dbReference>
<dbReference type="RefSeq" id="WP_069717036.1">
    <property type="nucleotide sequence ID" value="NZ_MJEH01000020.1"/>
</dbReference>
<proteinExistence type="predicted"/>
<dbReference type="OrthoDB" id="9798559at2"/>
<dbReference type="SUPFAM" id="SSF54285">
    <property type="entry name" value="MoaD/ThiS"/>
    <property type="match status" value="1"/>
</dbReference>
<organism evidence="1 2">
    <name type="scientific">Bacillus solimangrovi</name>
    <dbReference type="NCBI Taxonomy" id="1305675"/>
    <lineage>
        <taxon>Bacteria</taxon>
        <taxon>Bacillati</taxon>
        <taxon>Bacillota</taxon>
        <taxon>Bacilli</taxon>
        <taxon>Bacillales</taxon>
        <taxon>Bacillaceae</taxon>
        <taxon>Bacillus</taxon>
    </lineage>
</organism>
<comment type="caution">
    <text evidence="1">The sequence shown here is derived from an EMBL/GenBank/DDBJ whole genome shotgun (WGS) entry which is preliminary data.</text>
</comment>
<dbReference type="InterPro" id="IPR016155">
    <property type="entry name" value="Mopterin_synth/thiamin_S_b"/>
</dbReference>
<accession>A0A1E5LFV8</accession>
<protein>
    <submittedName>
        <fullName evidence="1">Thiamine biosynthesis protein ThiS</fullName>
    </submittedName>
</protein>
<dbReference type="Pfam" id="PF02597">
    <property type="entry name" value="ThiS"/>
    <property type="match status" value="1"/>
</dbReference>
<dbReference type="STRING" id="1305675.BFG57_14375"/>
<dbReference type="EMBL" id="MJEH01000020">
    <property type="protein sequence ID" value="OEH92954.1"/>
    <property type="molecule type" value="Genomic_DNA"/>
</dbReference>
<evidence type="ECO:0000313" key="2">
    <source>
        <dbReference type="Proteomes" id="UP000095209"/>
    </source>
</evidence>
<sequence length="67" mass="7640">MTIIVNGENINIPESVNTLQDLVHHYNLENKIIVIEQNKEIISQNNYHQQILKNNDVIEIVNFVGGG</sequence>
<dbReference type="AlphaFoldDB" id="A0A1E5LFV8"/>